<evidence type="ECO:0000313" key="2">
    <source>
        <dbReference type="EMBL" id="MFB5944786.1"/>
    </source>
</evidence>
<keyword evidence="3" id="KW-1185">Reference proteome</keyword>
<evidence type="ECO:0008006" key="4">
    <source>
        <dbReference type="Google" id="ProtNLM"/>
    </source>
</evidence>
<feature type="region of interest" description="Disordered" evidence="1">
    <location>
        <begin position="16"/>
        <end position="43"/>
    </location>
</feature>
<gene>
    <name evidence="2" type="ORF">WKR92_02960</name>
</gene>
<accession>A0ABV5CB65</accession>
<sequence>MHIRIKRELVDSTPNQFSNASLLHPMGGAEMGSRKKTTDRPAPSHLKQVQYESLIRFV</sequence>
<evidence type="ECO:0000256" key="1">
    <source>
        <dbReference type="SAM" id="MobiDB-lite"/>
    </source>
</evidence>
<comment type="caution">
    <text evidence="2">The sequence shown here is derived from an EMBL/GenBank/DDBJ whole genome shotgun (WGS) entry which is preliminary data.</text>
</comment>
<evidence type="ECO:0000313" key="3">
    <source>
        <dbReference type="Proteomes" id="UP001580928"/>
    </source>
</evidence>
<dbReference type="Proteomes" id="UP001580928">
    <property type="component" value="Unassembled WGS sequence"/>
</dbReference>
<reference evidence="2 3" key="1">
    <citation type="submission" date="2024-04" db="EMBL/GenBank/DDBJ databases">
        <title>Albibacterium profundi sp. nov., isolated from sediment of the Challenger Deep of Mariana Trench.</title>
        <authorList>
            <person name="Wang Y."/>
        </authorList>
    </citation>
    <scope>NUCLEOTIDE SEQUENCE [LARGE SCALE GENOMIC DNA]</scope>
    <source>
        <strain evidence="2 3">RHL897</strain>
    </source>
</reference>
<proteinExistence type="predicted"/>
<name>A0ABV5CB65_9SPHI</name>
<dbReference type="RefSeq" id="WP_375556346.1">
    <property type="nucleotide sequence ID" value="NZ_JBBVGT010000002.1"/>
</dbReference>
<dbReference type="EMBL" id="JBBVGT010000002">
    <property type="protein sequence ID" value="MFB5944786.1"/>
    <property type="molecule type" value="Genomic_DNA"/>
</dbReference>
<organism evidence="2 3">
    <name type="scientific">Albibacterium profundi</name>
    <dbReference type="NCBI Taxonomy" id="3134906"/>
    <lineage>
        <taxon>Bacteria</taxon>
        <taxon>Pseudomonadati</taxon>
        <taxon>Bacteroidota</taxon>
        <taxon>Sphingobacteriia</taxon>
        <taxon>Sphingobacteriales</taxon>
        <taxon>Sphingobacteriaceae</taxon>
        <taxon>Albibacterium</taxon>
    </lineage>
</organism>
<protein>
    <recommendedName>
        <fullName evidence="4">Transposase</fullName>
    </recommendedName>
</protein>